<dbReference type="FunCoup" id="A0A136IQX1">
    <property type="interactions" value="978"/>
</dbReference>
<dbReference type="AlphaFoldDB" id="A0A136IQX1"/>
<comment type="similarity">
    <text evidence="2">Belongs to the peptidase M16 family.</text>
</comment>
<dbReference type="GO" id="GO:0005739">
    <property type="term" value="C:mitochondrion"/>
    <property type="evidence" value="ECO:0007669"/>
    <property type="project" value="TreeGrafter"/>
</dbReference>
<dbReference type="Pfam" id="PF00675">
    <property type="entry name" value="Peptidase_M16"/>
    <property type="match status" value="1"/>
</dbReference>
<keyword evidence="6" id="KW-0862">Zinc</keyword>
<dbReference type="Proteomes" id="UP000070501">
    <property type="component" value="Unassembled WGS sequence"/>
</dbReference>
<evidence type="ECO:0000256" key="5">
    <source>
        <dbReference type="ARBA" id="ARBA00022801"/>
    </source>
</evidence>
<dbReference type="STRING" id="196109.A0A136IQX1"/>
<dbReference type="FunFam" id="3.30.830.10:FF:000012">
    <property type="entry name" value="Protease 3"/>
    <property type="match status" value="1"/>
</dbReference>
<evidence type="ECO:0000259" key="9">
    <source>
        <dbReference type="Pfam" id="PF00675"/>
    </source>
</evidence>
<dbReference type="GO" id="GO:0043171">
    <property type="term" value="P:peptide catabolic process"/>
    <property type="evidence" value="ECO:0007669"/>
    <property type="project" value="TreeGrafter"/>
</dbReference>
<keyword evidence="14" id="KW-1185">Reference proteome</keyword>
<dbReference type="InterPro" id="IPR007863">
    <property type="entry name" value="Peptidase_M16_C"/>
</dbReference>
<dbReference type="Pfam" id="PF16187">
    <property type="entry name" value="Peptidase_M16_M"/>
    <property type="match status" value="1"/>
</dbReference>
<dbReference type="GO" id="GO:0005829">
    <property type="term" value="C:cytosol"/>
    <property type="evidence" value="ECO:0007669"/>
    <property type="project" value="TreeGrafter"/>
</dbReference>
<dbReference type="GO" id="GO:0051603">
    <property type="term" value="P:proteolysis involved in protein catabolic process"/>
    <property type="evidence" value="ECO:0007669"/>
    <property type="project" value="TreeGrafter"/>
</dbReference>
<dbReference type="PANTHER" id="PTHR43690:SF18">
    <property type="entry name" value="INSULIN-DEGRADING ENZYME-RELATED"/>
    <property type="match status" value="1"/>
</dbReference>
<evidence type="ECO:0000256" key="6">
    <source>
        <dbReference type="ARBA" id="ARBA00022833"/>
    </source>
</evidence>
<sequence>MAASTASNVGGRSAELITDRLDKPVTDDREYRVVRLRNKLEVLLASDKNVDMASAALAVNVGSFRDGDTPGTAHAVEHFLFMGSEKYPVDNDFKSHIGSHGGASNASTSPTSTVYHFQITAADGEVKEGSTTPSPFYGALDRFSQFFTSPLFLASTLDREINAVDSEFKLKYQSDDRRLFQLGRSLSNPDHPYNGFSTGNLHTLRDVPAEKGIDMRAKFGDFHSTHYSANIMKLCVLGKEPLDTLQQWAVDMFSDIPNKDLPQNRWDDIPLWSEVQLPRRVYTNPIMDIRQLRVSFPWLDEEHMYENRPGEYVSKILSHKGEGSLLAYLKDKSWAASVSGETTSICPGTPGVLTVEVGLTELGLEHHEDVTKIIFQYIAMLQEDPSMLAGFVAESRQLADLAFYYRQKTDSRTFTSSTCRRMMTQVPPKWYIGIGNRSTEFDNDLMIRALGLLQPDKANITLISQKYPGTWEQKEKWYGTEYTTEALPESLLADLWDIFKNKTRPAELHLPAENPFIPTNLDISNTTDAFTTPRLLRLTAPSVRSWHKKDDTFLVPKAIITASLHHPAIYASADNEAHATLLTELVTDALQQYSYAAALAGLHYSVSLGSRGFLVYVSGYNDKLPLLLDRVLATLLRELEVREDRLEMLRERLLRACRNSELRKPCLQIPRYEPWLLSADCPSASPQRLDRQLVPGLEAITVDSMRGFREQIVRGLSVEMYSHGNVTKDEAGNVTQIVEGNLRSATVEHNDQDQAPRQLDVLIPRTLVIPPGVNFRYTETIRDAADVNNCISYYVQLSPSPSAPSSSSAPNRTEANENDSVDPDLVAKRILRAKLQLICHIIRPRVFHQLRTTEQLGYVIRTRLITSQGGARGSRVCGFAIEAQSEKACEYLEQRIDAFLVTLTSSPGAASDEGVGSTDNSGKESVLDGMTDAAFEAEKKGVVDKMLEKSKNMSQDSEKFWARIRDEGYDFEQAEKDAKHVLDITKQDLIDFVKTHIAPGSSERSSLAIYLRSHKAASAGQSVSEEDRTTSGQIDASSHRIDITDVRDWKASLMADVGPRPVQDVNKYFYDS</sequence>
<evidence type="ECO:0000259" key="10">
    <source>
        <dbReference type="Pfam" id="PF05193"/>
    </source>
</evidence>
<dbReference type="InterPro" id="IPR050626">
    <property type="entry name" value="Peptidase_M16"/>
</dbReference>
<feature type="domain" description="Peptidase M16 C-terminal" evidence="10">
    <location>
        <begin position="218"/>
        <end position="385"/>
    </location>
</feature>
<dbReference type="Pfam" id="PF05193">
    <property type="entry name" value="Peptidase_M16_C"/>
    <property type="match status" value="1"/>
</dbReference>
<proteinExistence type="inferred from homology"/>
<dbReference type="GO" id="GO:0004222">
    <property type="term" value="F:metalloendopeptidase activity"/>
    <property type="evidence" value="ECO:0007669"/>
    <property type="project" value="UniProtKB-ARBA"/>
</dbReference>
<dbReference type="FunFam" id="3.30.830.10:FF:000005">
    <property type="entry name" value="nardilysin isoform X1"/>
    <property type="match status" value="1"/>
</dbReference>
<feature type="domain" description="Peptidase M16 N-terminal" evidence="9">
    <location>
        <begin position="42"/>
        <end position="190"/>
    </location>
</feature>
<dbReference type="Gene3D" id="3.30.830.10">
    <property type="entry name" value="Metalloenzyme, LuxS/M16 peptidase-like"/>
    <property type="match status" value="4"/>
</dbReference>
<evidence type="ECO:0000256" key="4">
    <source>
        <dbReference type="ARBA" id="ARBA00022723"/>
    </source>
</evidence>
<dbReference type="Pfam" id="PF22456">
    <property type="entry name" value="PqqF-like_C_4"/>
    <property type="match status" value="1"/>
</dbReference>
<keyword evidence="7" id="KW-0482">Metalloprotease</keyword>
<accession>A0A136IQX1</accession>
<protein>
    <submittedName>
        <fullName evidence="13">Metallopeptidase</fullName>
    </submittedName>
</protein>
<evidence type="ECO:0000259" key="12">
    <source>
        <dbReference type="Pfam" id="PF22456"/>
    </source>
</evidence>
<evidence type="ECO:0000256" key="7">
    <source>
        <dbReference type="ARBA" id="ARBA00023049"/>
    </source>
</evidence>
<gene>
    <name evidence="13" type="ORF">Micbo1qcDRAFT_179187</name>
</gene>
<dbReference type="GO" id="GO:0046872">
    <property type="term" value="F:metal ion binding"/>
    <property type="evidence" value="ECO:0007669"/>
    <property type="project" value="UniProtKB-KW"/>
</dbReference>
<evidence type="ECO:0000256" key="2">
    <source>
        <dbReference type="ARBA" id="ARBA00007261"/>
    </source>
</evidence>
<dbReference type="SUPFAM" id="SSF63411">
    <property type="entry name" value="LuxS/MPP-like metallohydrolase"/>
    <property type="match status" value="4"/>
</dbReference>
<evidence type="ECO:0000313" key="13">
    <source>
        <dbReference type="EMBL" id="KXJ87314.1"/>
    </source>
</evidence>
<feature type="region of interest" description="Disordered" evidence="8">
    <location>
        <begin position="799"/>
        <end position="820"/>
    </location>
</feature>
<evidence type="ECO:0000313" key="14">
    <source>
        <dbReference type="Proteomes" id="UP000070501"/>
    </source>
</evidence>
<evidence type="ECO:0000256" key="3">
    <source>
        <dbReference type="ARBA" id="ARBA00022670"/>
    </source>
</evidence>
<dbReference type="InterPro" id="IPR011249">
    <property type="entry name" value="Metalloenz_LuxS/M16"/>
</dbReference>
<keyword evidence="5" id="KW-0378">Hydrolase</keyword>
<dbReference type="InParanoid" id="A0A136IQX1"/>
<dbReference type="InterPro" id="IPR032632">
    <property type="entry name" value="Peptidase_M16_M"/>
</dbReference>
<keyword evidence="3" id="KW-0645">Protease</keyword>
<evidence type="ECO:0000256" key="8">
    <source>
        <dbReference type="SAM" id="MobiDB-lite"/>
    </source>
</evidence>
<feature type="domain" description="Coenzyme PQQ synthesis protein F-like C-terminal lobe" evidence="12">
    <location>
        <begin position="837"/>
        <end position="905"/>
    </location>
</feature>
<evidence type="ECO:0000259" key="11">
    <source>
        <dbReference type="Pfam" id="PF16187"/>
    </source>
</evidence>
<dbReference type="InterPro" id="IPR054734">
    <property type="entry name" value="PqqF-like_C_4"/>
</dbReference>
<name>A0A136IQX1_9PEZI</name>
<keyword evidence="4" id="KW-0479">Metal-binding</keyword>
<organism evidence="13 14">
    <name type="scientific">Microdochium bolleyi</name>
    <dbReference type="NCBI Taxonomy" id="196109"/>
    <lineage>
        <taxon>Eukaryota</taxon>
        <taxon>Fungi</taxon>
        <taxon>Dikarya</taxon>
        <taxon>Ascomycota</taxon>
        <taxon>Pezizomycotina</taxon>
        <taxon>Sordariomycetes</taxon>
        <taxon>Xylariomycetidae</taxon>
        <taxon>Xylariales</taxon>
        <taxon>Microdochiaceae</taxon>
        <taxon>Microdochium</taxon>
    </lineage>
</organism>
<reference evidence="14" key="1">
    <citation type="submission" date="2016-02" db="EMBL/GenBank/DDBJ databases">
        <title>Draft genome sequence of Microdochium bolleyi, a fungal endophyte of beachgrass.</title>
        <authorList>
            <consortium name="DOE Joint Genome Institute"/>
            <person name="David A.S."/>
            <person name="May G."/>
            <person name="Haridas S."/>
            <person name="Lim J."/>
            <person name="Wang M."/>
            <person name="Labutti K."/>
            <person name="Lipzen A."/>
            <person name="Barry K."/>
            <person name="Grigoriev I.V."/>
        </authorList>
    </citation>
    <scope>NUCLEOTIDE SEQUENCE [LARGE SCALE GENOMIC DNA]</scope>
    <source>
        <strain evidence="14">J235TASD1</strain>
    </source>
</reference>
<dbReference type="PANTHER" id="PTHR43690">
    <property type="entry name" value="NARDILYSIN"/>
    <property type="match status" value="1"/>
</dbReference>
<dbReference type="InterPro" id="IPR011765">
    <property type="entry name" value="Pept_M16_N"/>
</dbReference>
<dbReference type="EMBL" id="KQ964263">
    <property type="protein sequence ID" value="KXJ87314.1"/>
    <property type="molecule type" value="Genomic_DNA"/>
</dbReference>
<dbReference type="OrthoDB" id="952271at2759"/>
<evidence type="ECO:0000256" key="1">
    <source>
        <dbReference type="ARBA" id="ARBA00001947"/>
    </source>
</evidence>
<feature type="domain" description="Peptidase M16 middle/third" evidence="11">
    <location>
        <begin position="403"/>
        <end position="679"/>
    </location>
</feature>
<comment type="cofactor">
    <cofactor evidence="1">
        <name>Zn(2+)</name>
        <dbReference type="ChEBI" id="CHEBI:29105"/>
    </cofactor>
</comment>
<feature type="compositionally biased region" description="Low complexity" evidence="8">
    <location>
        <begin position="799"/>
        <end position="810"/>
    </location>
</feature>